<dbReference type="OrthoDB" id="9794330at2"/>
<organism evidence="5 6">
    <name type="scientific">Streptococcus himalayensis</name>
    <dbReference type="NCBI Taxonomy" id="1888195"/>
    <lineage>
        <taxon>Bacteria</taxon>
        <taxon>Bacillati</taxon>
        <taxon>Bacillota</taxon>
        <taxon>Bacilli</taxon>
        <taxon>Lactobacillales</taxon>
        <taxon>Streptococcaceae</taxon>
        <taxon>Streptococcus</taxon>
    </lineage>
</organism>
<dbReference type="InterPro" id="IPR036390">
    <property type="entry name" value="WH_DNA-bd_sf"/>
</dbReference>
<dbReference type="PANTHER" id="PTHR33154">
    <property type="entry name" value="TRANSCRIPTIONAL REGULATOR, ARSR FAMILY"/>
    <property type="match status" value="1"/>
</dbReference>
<dbReference type="Proteomes" id="UP000660801">
    <property type="component" value="Unassembled WGS sequence"/>
</dbReference>
<evidence type="ECO:0000259" key="4">
    <source>
        <dbReference type="PROSITE" id="PS50987"/>
    </source>
</evidence>
<sequence length="359" mass="41917">MQLNLQKKINYLNEALLLATYVCNTDTSNDSVLPIDYKKIAFSKVEIEREYQWLVSFLSVVRTEARVLVDSHSDLKILFQRFDNESVPEILNFLTFSNLKQSIEYYSPNELLEKIKKFFIVNMESLGFTITTSFSFDEIDSMTLFNEQQRYMLYKLFNNINKTYDIFYKFLSSMESIIKSREKILIKEFNTFYDSIEAIDICSIDSTGALGTILENYKIDYLEYTFFIQFHQPIGFSLSSEDKLNGFLFIGFLPYLLRDNYISVEENKNEMASKFLALSDPTRFNIIMLLSRSSMYGREIAEELSISTGTISHHLSLLIKEGIIVSETKGKRIYYKINQIELDRMSQFINQIGGRGNEE</sequence>
<dbReference type="CDD" id="cd00090">
    <property type="entry name" value="HTH_ARSR"/>
    <property type="match status" value="1"/>
</dbReference>
<dbReference type="InterPro" id="IPR001845">
    <property type="entry name" value="HTH_ArsR_DNA-bd_dom"/>
</dbReference>
<dbReference type="NCBIfam" id="NF033788">
    <property type="entry name" value="HTH_metalloreg"/>
    <property type="match status" value="1"/>
</dbReference>
<dbReference type="Gene3D" id="1.10.10.10">
    <property type="entry name" value="Winged helix-like DNA-binding domain superfamily/Winged helix DNA-binding domain"/>
    <property type="match status" value="1"/>
</dbReference>
<dbReference type="SUPFAM" id="SSF46785">
    <property type="entry name" value="Winged helix' DNA-binding domain"/>
    <property type="match status" value="1"/>
</dbReference>
<dbReference type="AlphaFoldDB" id="A0A917A6F0"/>
<reference evidence="5" key="2">
    <citation type="submission" date="2020-09" db="EMBL/GenBank/DDBJ databases">
        <authorList>
            <person name="Sun Q."/>
            <person name="Zhou Y."/>
        </authorList>
    </citation>
    <scope>NUCLEOTIDE SEQUENCE</scope>
    <source>
        <strain evidence="5">CGMCC 1.15533</strain>
    </source>
</reference>
<name>A0A917A6F0_9STRE</name>
<keyword evidence="6" id="KW-1185">Reference proteome</keyword>
<evidence type="ECO:0000313" key="5">
    <source>
        <dbReference type="EMBL" id="GGE30420.1"/>
    </source>
</evidence>
<dbReference type="InterPro" id="IPR011991">
    <property type="entry name" value="ArsR-like_HTH"/>
</dbReference>
<dbReference type="GO" id="GO:0003677">
    <property type="term" value="F:DNA binding"/>
    <property type="evidence" value="ECO:0007669"/>
    <property type="project" value="UniProtKB-KW"/>
</dbReference>
<keyword evidence="3" id="KW-0804">Transcription</keyword>
<dbReference type="EMBL" id="BMJN01000012">
    <property type="protein sequence ID" value="GGE30420.1"/>
    <property type="molecule type" value="Genomic_DNA"/>
</dbReference>
<evidence type="ECO:0000256" key="3">
    <source>
        <dbReference type="ARBA" id="ARBA00023163"/>
    </source>
</evidence>
<accession>A0A917A6F0</accession>
<dbReference type="SMART" id="SM00418">
    <property type="entry name" value="HTH_ARSR"/>
    <property type="match status" value="1"/>
</dbReference>
<dbReference type="InterPro" id="IPR051081">
    <property type="entry name" value="HTH_MetalResp_TranReg"/>
</dbReference>
<evidence type="ECO:0000313" key="6">
    <source>
        <dbReference type="Proteomes" id="UP000660801"/>
    </source>
</evidence>
<comment type="caution">
    <text evidence="5">The sequence shown here is derived from an EMBL/GenBank/DDBJ whole genome shotgun (WGS) entry which is preliminary data.</text>
</comment>
<dbReference type="PROSITE" id="PS50987">
    <property type="entry name" value="HTH_ARSR_2"/>
    <property type="match status" value="1"/>
</dbReference>
<dbReference type="PRINTS" id="PR00778">
    <property type="entry name" value="HTHARSR"/>
</dbReference>
<keyword evidence="2" id="KW-0238">DNA-binding</keyword>
<evidence type="ECO:0000256" key="1">
    <source>
        <dbReference type="ARBA" id="ARBA00023015"/>
    </source>
</evidence>
<gene>
    <name evidence="5" type="ORF">GCM10011510_09570</name>
</gene>
<dbReference type="RefSeq" id="WP_083201778.1">
    <property type="nucleotide sequence ID" value="NZ_BMJN01000012.1"/>
</dbReference>
<dbReference type="GO" id="GO:0003700">
    <property type="term" value="F:DNA-binding transcription factor activity"/>
    <property type="evidence" value="ECO:0007669"/>
    <property type="project" value="InterPro"/>
</dbReference>
<dbReference type="InterPro" id="IPR036388">
    <property type="entry name" value="WH-like_DNA-bd_sf"/>
</dbReference>
<keyword evidence="1" id="KW-0805">Transcription regulation</keyword>
<feature type="domain" description="HTH arsR-type" evidence="4">
    <location>
        <begin position="263"/>
        <end position="357"/>
    </location>
</feature>
<protein>
    <recommendedName>
        <fullName evidence="4">HTH arsR-type domain-containing protein</fullName>
    </recommendedName>
</protein>
<evidence type="ECO:0000256" key="2">
    <source>
        <dbReference type="ARBA" id="ARBA00023125"/>
    </source>
</evidence>
<proteinExistence type="predicted"/>
<dbReference type="Pfam" id="PF01022">
    <property type="entry name" value="HTH_5"/>
    <property type="match status" value="1"/>
</dbReference>
<reference evidence="5" key="1">
    <citation type="journal article" date="2014" name="Int. J. Syst. Evol. Microbiol.">
        <title>Complete genome sequence of Corynebacterium casei LMG S-19264T (=DSM 44701T), isolated from a smear-ripened cheese.</title>
        <authorList>
            <consortium name="US DOE Joint Genome Institute (JGI-PGF)"/>
            <person name="Walter F."/>
            <person name="Albersmeier A."/>
            <person name="Kalinowski J."/>
            <person name="Ruckert C."/>
        </authorList>
    </citation>
    <scope>NUCLEOTIDE SEQUENCE</scope>
    <source>
        <strain evidence="5">CGMCC 1.15533</strain>
    </source>
</reference>
<dbReference type="PANTHER" id="PTHR33154:SF33">
    <property type="entry name" value="TRANSCRIPTIONAL REPRESSOR SDPR"/>
    <property type="match status" value="1"/>
</dbReference>